<dbReference type="GO" id="GO:0003727">
    <property type="term" value="F:single-stranded RNA binding"/>
    <property type="evidence" value="ECO:0007669"/>
    <property type="project" value="TreeGrafter"/>
</dbReference>
<feature type="domain" description="DZF" evidence="1">
    <location>
        <begin position="1"/>
        <end position="101"/>
    </location>
</feature>
<name>A0A8J4XTY2_CHIOP</name>
<dbReference type="GO" id="GO:0003725">
    <property type="term" value="F:double-stranded RNA binding"/>
    <property type="evidence" value="ECO:0007669"/>
    <property type="project" value="TreeGrafter"/>
</dbReference>
<dbReference type="InterPro" id="IPR043519">
    <property type="entry name" value="NT_sf"/>
</dbReference>
<dbReference type="PROSITE" id="PS51703">
    <property type="entry name" value="DZF"/>
    <property type="match status" value="1"/>
</dbReference>
<evidence type="ECO:0000313" key="3">
    <source>
        <dbReference type="Proteomes" id="UP000770661"/>
    </source>
</evidence>
<protein>
    <submittedName>
        <fullName evidence="2">Zinc finger RNA-binding protein</fullName>
    </submittedName>
</protein>
<evidence type="ECO:0000313" key="2">
    <source>
        <dbReference type="EMBL" id="KAG0713680.1"/>
    </source>
</evidence>
<dbReference type="EMBL" id="JACEEZ010021214">
    <property type="protein sequence ID" value="KAG0713680.1"/>
    <property type="molecule type" value="Genomic_DNA"/>
</dbReference>
<dbReference type="InterPro" id="IPR049401">
    <property type="entry name" value="DZF_dom_N"/>
</dbReference>
<evidence type="ECO:0000259" key="1">
    <source>
        <dbReference type="PROSITE" id="PS51703"/>
    </source>
</evidence>
<dbReference type="OrthoDB" id="8898434at2759"/>
<dbReference type="GO" id="GO:0071011">
    <property type="term" value="C:precatalytic spliceosome"/>
    <property type="evidence" value="ECO:0007669"/>
    <property type="project" value="TreeGrafter"/>
</dbReference>
<gene>
    <name evidence="2" type="primary">ZFR_1</name>
    <name evidence="2" type="ORF">GWK47_015682</name>
</gene>
<dbReference type="Gene3D" id="3.30.460.10">
    <property type="entry name" value="Beta Polymerase, domain 2"/>
    <property type="match status" value="1"/>
</dbReference>
<keyword evidence="3" id="KW-1185">Reference proteome</keyword>
<accession>A0A8J4XTY2</accession>
<organism evidence="2 3">
    <name type="scientific">Chionoecetes opilio</name>
    <name type="common">Atlantic snow crab</name>
    <name type="synonym">Cancer opilio</name>
    <dbReference type="NCBI Taxonomy" id="41210"/>
    <lineage>
        <taxon>Eukaryota</taxon>
        <taxon>Metazoa</taxon>
        <taxon>Ecdysozoa</taxon>
        <taxon>Arthropoda</taxon>
        <taxon>Crustacea</taxon>
        <taxon>Multicrustacea</taxon>
        <taxon>Malacostraca</taxon>
        <taxon>Eumalacostraca</taxon>
        <taxon>Eucarida</taxon>
        <taxon>Decapoda</taxon>
        <taxon>Pleocyemata</taxon>
        <taxon>Brachyura</taxon>
        <taxon>Eubrachyura</taxon>
        <taxon>Majoidea</taxon>
        <taxon>Majidae</taxon>
        <taxon>Chionoecetes</taxon>
    </lineage>
</organism>
<dbReference type="AlphaFoldDB" id="A0A8J4XTY2"/>
<reference evidence="2" key="1">
    <citation type="submission" date="2020-07" db="EMBL/GenBank/DDBJ databases">
        <title>The High-quality genome of the commercially important snow crab, Chionoecetes opilio.</title>
        <authorList>
            <person name="Jeong J.-H."/>
            <person name="Ryu S."/>
        </authorList>
    </citation>
    <scope>NUCLEOTIDE SEQUENCE</scope>
    <source>
        <strain evidence="2">MADBK_172401_WGS</strain>
        <tissue evidence="2">Digestive gland</tissue>
    </source>
</reference>
<sequence>MRLNLYLNSLRSQPTNTSSNLFVKAHKKEDGPPRMLKGVMRVGILAKGLLLRGDTSVQLVVLCGDKPTRTLLDRVADNLPKQLAAINQLFTPRLKSCSEAW</sequence>
<dbReference type="PANTHER" id="PTHR45762:SF3">
    <property type="entry name" value="ZINC-FINGER PROTEIN AT 72D, ISOFORM B"/>
    <property type="match status" value="1"/>
</dbReference>
<comment type="caution">
    <text evidence="2">The sequence shown here is derived from an EMBL/GenBank/DDBJ whole genome shotgun (WGS) entry which is preliminary data.</text>
</comment>
<dbReference type="PANTHER" id="PTHR45762">
    <property type="entry name" value="ZINC FINGER RNA-BINDING PROTEIN"/>
    <property type="match status" value="1"/>
</dbReference>
<dbReference type="Pfam" id="PF07528">
    <property type="entry name" value="DZF_N"/>
    <property type="match status" value="1"/>
</dbReference>
<proteinExistence type="predicted"/>
<dbReference type="InterPro" id="IPR006561">
    <property type="entry name" value="DZF_dom"/>
</dbReference>
<dbReference type="Proteomes" id="UP000770661">
    <property type="component" value="Unassembled WGS sequence"/>
</dbReference>